<dbReference type="PANTHER" id="PTHR43471">
    <property type="entry name" value="ABC TRANSPORTER PERMEASE"/>
    <property type="match status" value="1"/>
</dbReference>
<feature type="transmembrane region" description="Helical" evidence="5">
    <location>
        <begin position="244"/>
        <end position="269"/>
    </location>
</feature>
<protein>
    <submittedName>
        <fullName evidence="7">ABC transporter permease</fullName>
    </submittedName>
</protein>
<evidence type="ECO:0000256" key="3">
    <source>
        <dbReference type="ARBA" id="ARBA00022989"/>
    </source>
</evidence>
<evidence type="ECO:0000259" key="6">
    <source>
        <dbReference type="Pfam" id="PF12698"/>
    </source>
</evidence>
<feature type="domain" description="ABC-2 type transporter transmembrane" evidence="6">
    <location>
        <begin position="26"/>
        <end position="356"/>
    </location>
</feature>
<keyword evidence="3 5" id="KW-1133">Transmembrane helix</keyword>
<feature type="transmembrane region" description="Helical" evidence="5">
    <location>
        <begin position="338"/>
        <end position="359"/>
    </location>
</feature>
<sequence>MNRNTVRLVMRREFVERGRDRGFAIAVGISLAIVLVSVLIASLVSSKNKTPSFDVGFAGTRAAVEQQMAERDASAYKIKLTSTIIAGGDLAAAQQQVKDGKLDALVTDGMVYVQDEVDPKLAPVLATANLAAQVPNLDQVQAQTTMKLAPKDPAAGQRKTVALIAEIMLFSQMIAYCMWVATGVVEEKASRVIEVLLSTVSPRALLTGKIIGIGALGLLQLAATAAVGIGAGSATGALHLSPQVWQTVGIVAVWFILGYIFYAAAYAAVAARVSRQEEMQTAVQPLNLLLMVPYFTAFAAIGNPDAGWVRALSLIPPFSVLIQPVRIAGGDAAWWEPVVAIGLMAGLTVVIVLAGARVYENSVLRFGSKVSLRAAWTAGRKA</sequence>
<organism evidence="7 8">
    <name type="scientific">Catenulispora yoronensis</name>
    <dbReference type="NCBI Taxonomy" id="450799"/>
    <lineage>
        <taxon>Bacteria</taxon>
        <taxon>Bacillati</taxon>
        <taxon>Actinomycetota</taxon>
        <taxon>Actinomycetes</taxon>
        <taxon>Catenulisporales</taxon>
        <taxon>Catenulisporaceae</taxon>
        <taxon>Catenulispora</taxon>
    </lineage>
</organism>
<evidence type="ECO:0000256" key="2">
    <source>
        <dbReference type="ARBA" id="ARBA00022692"/>
    </source>
</evidence>
<keyword evidence="2 5" id="KW-0812">Transmembrane</keyword>
<comment type="caution">
    <text evidence="7">The sequence shown here is derived from an EMBL/GenBank/DDBJ whole genome shotgun (WGS) entry which is preliminary data.</text>
</comment>
<dbReference type="Pfam" id="PF12698">
    <property type="entry name" value="ABC2_membrane_3"/>
    <property type="match status" value="1"/>
</dbReference>
<reference evidence="7 8" key="1">
    <citation type="journal article" date="2019" name="Int. J. Syst. Evol. Microbiol.">
        <title>The Global Catalogue of Microorganisms (GCM) 10K type strain sequencing project: providing services to taxonomists for standard genome sequencing and annotation.</title>
        <authorList>
            <consortium name="The Broad Institute Genomics Platform"/>
            <consortium name="The Broad Institute Genome Sequencing Center for Infectious Disease"/>
            <person name="Wu L."/>
            <person name="Ma J."/>
        </authorList>
    </citation>
    <scope>NUCLEOTIDE SEQUENCE [LARGE SCALE GENOMIC DNA]</scope>
    <source>
        <strain evidence="7 8">JCM 16014</strain>
    </source>
</reference>
<feature type="transmembrane region" description="Helical" evidence="5">
    <location>
        <begin position="281"/>
        <end position="301"/>
    </location>
</feature>
<evidence type="ECO:0000313" key="7">
    <source>
        <dbReference type="EMBL" id="GAA2020715.1"/>
    </source>
</evidence>
<proteinExistence type="predicted"/>
<evidence type="ECO:0000256" key="1">
    <source>
        <dbReference type="ARBA" id="ARBA00004141"/>
    </source>
</evidence>
<keyword evidence="8" id="KW-1185">Reference proteome</keyword>
<feature type="transmembrane region" description="Helical" evidence="5">
    <location>
        <begin position="206"/>
        <end position="232"/>
    </location>
</feature>
<comment type="subcellular location">
    <subcellularLocation>
        <location evidence="1">Membrane</location>
        <topology evidence="1">Multi-pass membrane protein</topology>
    </subcellularLocation>
</comment>
<dbReference type="Proteomes" id="UP001500751">
    <property type="component" value="Unassembled WGS sequence"/>
</dbReference>
<keyword evidence="4 5" id="KW-0472">Membrane</keyword>
<dbReference type="RefSeq" id="WP_344664946.1">
    <property type="nucleotide sequence ID" value="NZ_BAAAQN010000007.1"/>
</dbReference>
<gene>
    <name evidence="7" type="ORF">GCM10009839_16860</name>
</gene>
<name>A0ABN2TVQ6_9ACTN</name>
<evidence type="ECO:0000256" key="4">
    <source>
        <dbReference type="ARBA" id="ARBA00023136"/>
    </source>
</evidence>
<dbReference type="InterPro" id="IPR013525">
    <property type="entry name" value="ABC2_TM"/>
</dbReference>
<feature type="transmembrane region" description="Helical" evidence="5">
    <location>
        <begin position="161"/>
        <end position="185"/>
    </location>
</feature>
<accession>A0ABN2TVQ6</accession>
<evidence type="ECO:0000256" key="5">
    <source>
        <dbReference type="SAM" id="Phobius"/>
    </source>
</evidence>
<evidence type="ECO:0000313" key="8">
    <source>
        <dbReference type="Proteomes" id="UP001500751"/>
    </source>
</evidence>
<dbReference type="PANTHER" id="PTHR43471:SF3">
    <property type="entry name" value="ABC TRANSPORTER PERMEASE PROTEIN NATB"/>
    <property type="match status" value="1"/>
</dbReference>
<dbReference type="EMBL" id="BAAAQN010000007">
    <property type="protein sequence ID" value="GAA2020715.1"/>
    <property type="molecule type" value="Genomic_DNA"/>
</dbReference>
<feature type="transmembrane region" description="Helical" evidence="5">
    <location>
        <begin position="21"/>
        <end position="44"/>
    </location>
</feature>